<proteinExistence type="inferred from homology"/>
<dbReference type="Pfam" id="PF02826">
    <property type="entry name" value="2-Hacid_dh_C"/>
    <property type="match status" value="1"/>
</dbReference>
<keyword evidence="8" id="KW-1185">Reference proteome</keyword>
<accession>A0A8J2VVC2</accession>
<name>A0A8J2VVC2_9RHOB</name>
<keyword evidence="3" id="KW-0520">NAD</keyword>
<evidence type="ECO:0000259" key="5">
    <source>
        <dbReference type="Pfam" id="PF00389"/>
    </source>
</evidence>
<dbReference type="InterPro" id="IPR006140">
    <property type="entry name" value="D-isomer_DH_NAD-bd"/>
</dbReference>
<dbReference type="PANTHER" id="PTHR10996:SF178">
    <property type="entry name" value="2-HYDROXYACID DEHYDROGENASE YGL185C-RELATED"/>
    <property type="match status" value="1"/>
</dbReference>
<dbReference type="GO" id="GO:0005829">
    <property type="term" value="C:cytosol"/>
    <property type="evidence" value="ECO:0007669"/>
    <property type="project" value="TreeGrafter"/>
</dbReference>
<evidence type="ECO:0000256" key="4">
    <source>
        <dbReference type="RuleBase" id="RU003719"/>
    </source>
</evidence>
<dbReference type="InterPro" id="IPR050223">
    <property type="entry name" value="D-isomer_2-hydroxyacid_DH"/>
</dbReference>
<dbReference type="GO" id="GO:0051287">
    <property type="term" value="F:NAD binding"/>
    <property type="evidence" value="ECO:0007669"/>
    <property type="project" value="InterPro"/>
</dbReference>
<evidence type="ECO:0000259" key="6">
    <source>
        <dbReference type="Pfam" id="PF02826"/>
    </source>
</evidence>
<evidence type="ECO:0000313" key="8">
    <source>
        <dbReference type="Proteomes" id="UP000602745"/>
    </source>
</evidence>
<dbReference type="SUPFAM" id="SSF52283">
    <property type="entry name" value="Formate/glycerate dehydrogenase catalytic domain-like"/>
    <property type="match status" value="1"/>
</dbReference>
<dbReference type="Proteomes" id="UP000602745">
    <property type="component" value="Unassembled WGS sequence"/>
</dbReference>
<evidence type="ECO:0000256" key="3">
    <source>
        <dbReference type="ARBA" id="ARBA00023027"/>
    </source>
</evidence>
<dbReference type="PROSITE" id="PS00671">
    <property type="entry name" value="D_2_HYDROXYACID_DH_3"/>
    <property type="match status" value="1"/>
</dbReference>
<reference evidence="7" key="1">
    <citation type="journal article" date="2014" name="Int. J. Syst. Evol. Microbiol.">
        <title>Complete genome sequence of Corynebacterium casei LMG S-19264T (=DSM 44701T), isolated from a smear-ripened cheese.</title>
        <authorList>
            <consortium name="US DOE Joint Genome Institute (JGI-PGF)"/>
            <person name="Walter F."/>
            <person name="Albersmeier A."/>
            <person name="Kalinowski J."/>
            <person name="Ruckert C."/>
        </authorList>
    </citation>
    <scope>NUCLEOTIDE SEQUENCE</scope>
    <source>
        <strain evidence="7">CCM 7684</strain>
    </source>
</reference>
<feature type="domain" description="D-isomer specific 2-hydroxyacid dehydrogenase catalytic" evidence="5">
    <location>
        <begin position="10"/>
        <end position="314"/>
    </location>
</feature>
<keyword evidence="2 4" id="KW-0560">Oxidoreductase</keyword>
<dbReference type="PROSITE" id="PS00065">
    <property type="entry name" value="D_2_HYDROXYACID_DH_1"/>
    <property type="match status" value="1"/>
</dbReference>
<sequence>MNALTLGIIDPFHSTIMQVIRDALPRGWRMSVTAGPDNEARAEALRNADLAFVMAAKMPADLIASASSLRFIQKLGAGIDNIDTDVCAARGIGVARLQAGNAIPVAEHTLLLMLAACRRLPYLDRETRKGGWDKEAARGVSRQIGGRTVGIIGLGAIGREVAKRLAGFEAQILYYDPYRAPAEVEESLGANYRPLDELLAEADIITLHLPLMKETAGLIDARRIGMMKRDAILINCARGGLVDEAALHQALMEERIFAAGLDAFSSEPPKDSPLLALDQVVVTPHTAGGTLDNFKPIVSRAFTNAQTYLAGGALPPGDLVVDPRRRIA</sequence>
<dbReference type="FunFam" id="3.40.50.720:FF:000203">
    <property type="entry name" value="D-3-phosphoglycerate dehydrogenase (SerA)"/>
    <property type="match status" value="1"/>
</dbReference>
<evidence type="ECO:0000313" key="7">
    <source>
        <dbReference type="EMBL" id="GGE36610.1"/>
    </source>
</evidence>
<dbReference type="InterPro" id="IPR029753">
    <property type="entry name" value="D-isomer_DH_CS"/>
</dbReference>
<comment type="caution">
    <text evidence="7">The sequence shown here is derived from an EMBL/GenBank/DDBJ whole genome shotgun (WGS) entry which is preliminary data.</text>
</comment>
<feature type="domain" description="D-isomer specific 2-hydroxyacid dehydrogenase NAD-binding" evidence="6">
    <location>
        <begin position="111"/>
        <end position="287"/>
    </location>
</feature>
<gene>
    <name evidence="7" type="ORF">GCM10007276_12640</name>
</gene>
<dbReference type="InterPro" id="IPR006139">
    <property type="entry name" value="D-isomer_2_OHA_DH_cat_dom"/>
</dbReference>
<dbReference type="SUPFAM" id="SSF51735">
    <property type="entry name" value="NAD(P)-binding Rossmann-fold domains"/>
    <property type="match status" value="1"/>
</dbReference>
<dbReference type="PROSITE" id="PS00670">
    <property type="entry name" value="D_2_HYDROXYACID_DH_2"/>
    <property type="match status" value="1"/>
</dbReference>
<dbReference type="EMBL" id="BMCP01000001">
    <property type="protein sequence ID" value="GGE36610.1"/>
    <property type="molecule type" value="Genomic_DNA"/>
</dbReference>
<dbReference type="AlphaFoldDB" id="A0A8J2VVC2"/>
<evidence type="ECO:0000256" key="1">
    <source>
        <dbReference type="ARBA" id="ARBA00005854"/>
    </source>
</evidence>
<reference evidence="7" key="2">
    <citation type="submission" date="2020-09" db="EMBL/GenBank/DDBJ databases">
        <authorList>
            <person name="Sun Q."/>
            <person name="Sedlacek I."/>
        </authorList>
    </citation>
    <scope>NUCLEOTIDE SEQUENCE</scope>
    <source>
        <strain evidence="7">CCM 7684</strain>
    </source>
</reference>
<evidence type="ECO:0000256" key="2">
    <source>
        <dbReference type="ARBA" id="ARBA00023002"/>
    </source>
</evidence>
<dbReference type="InterPro" id="IPR036291">
    <property type="entry name" value="NAD(P)-bd_dom_sf"/>
</dbReference>
<protein>
    <submittedName>
        <fullName evidence="7">Dehydrogenase</fullName>
    </submittedName>
</protein>
<dbReference type="InterPro" id="IPR029752">
    <property type="entry name" value="D-isomer_DH_CS1"/>
</dbReference>
<dbReference type="GO" id="GO:0016618">
    <property type="term" value="F:hydroxypyruvate reductase [NAD(P)H] activity"/>
    <property type="evidence" value="ECO:0007669"/>
    <property type="project" value="TreeGrafter"/>
</dbReference>
<dbReference type="CDD" id="cd12175">
    <property type="entry name" value="2-Hacid_dh_11"/>
    <property type="match status" value="1"/>
</dbReference>
<dbReference type="RefSeq" id="WP_188408811.1">
    <property type="nucleotide sequence ID" value="NZ_BMCP01000001.1"/>
</dbReference>
<dbReference type="Pfam" id="PF00389">
    <property type="entry name" value="2-Hacid_dh"/>
    <property type="match status" value="1"/>
</dbReference>
<dbReference type="PANTHER" id="PTHR10996">
    <property type="entry name" value="2-HYDROXYACID DEHYDROGENASE-RELATED"/>
    <property type="match status" value="1"/>
</dbReference>
<dbReference type="GO" id="GO:0030267">
    <property type="term" value="F:glyoxylate reductase (NADPH) activity"/>
    <property type="evidence" value="ECO:0007669"/>
    <property type="project" value="TreeGrafter"/>
</dbReference>
<organism evidence="7 8">
    <name type="scientific">Agaricicola taiwanensis</name>
    <dbReference type="NCBI Taxonomy" id="591372"/>
    <lineage>
        <taxon>Bacteria</taxon>
        <taxon>Pseudomonadati</taxon>
        <taxon>Pseudomonadota</taxon>
        <taxon>Alphaproteobacteria</taxon>
        <taxon>Rhodobacterales</taxon>
        <taxon>Paracoccaceae</taxon>
        <taxon>Agaricicola</taxon>
    </lineage>
</organism>
<comment type="similarity">
    <text evidence="1 4">Belongs to the D-isomer specific 2-hydroxyacid dehydrogenase family.</text>
</comment>
<dbReference type="Gene3D" id="3.40.50.720">
    <property type="entry name" value="NAD(P)-binding Rossmann-like Domain"/>
    <property type="match status" value="2"/>
</dbReference>